<feature type="compositionally biased region" description="Polar residues" evidence="1">
    <location>
        <begin position="236"/>
        <end position="245"/>
    </location>
</feature>
<organism evidence="2 3">
    <name type="scientific">Chara braunii</name>
    <name type="common">Braun's stonewort</name>
    <dbReference type="NCBI Taxonomy" id="69332"/>
    <lineage>
        <taxon>Eukaryota</taxon>
        <taxon>Viridiplantae</taxon>
        <taxon>Streptophyta</taxon>
        <taxon>Charophyceae</taxon>
        <taxon>Charales</taxon>
        <taxon>Characeae</taxon>
        <taxon>Chara</taxon>
    </lineage>
</organism>
<evidence type="ECO:0000313" key="2">
    <source>
        <dbReference type="EMBL" id="GBG62875.1"/>
    </source>
</evidence>
<comment type="caution">
    <text evidence="2">The sequence shown here is derived from an EMBL/GenBank/DDBJ whole genome shotgun (WGS) entry which is preliminary data.</text>
</comment>
<evidence type="ECO:0000256" key="1">
    <source>
        <dbReference type="SAM" id="MobiDB-lite"/>
    </source>
</evidence>
<feature type="region of interest" description="Disordered" evidence="1">
    <location>
        <begin position="235"/>
        <end position="279"/>
    </location>
</feature>
<accession>A0A388JYM7</accession>
<dbReference type="Gramene" id="GBG62875">
    <property type="protein sequence ID" value="GBG62875"/>
    <property type="gene ID" value="CBR_g34247"/>
</dbReference>
<reference evidence="2 3" key="1">
    <citation type="journal article" date="2018" name="Cell">
        <title>The Chara Genome: Secondary Complexity and Implications for Plant Terrestrialization.</title>
        <authorList>
            <person name="Nishiyama T."/>
            <person name="Sakayama H."/>
            <person name="Vries J.D."/>
            <person name="Buschmann H."/>
            <person name="Saint-Marcoux D."/>
            <person name="Ullrich K.K."/>
            <person name="Haas F.B."/>
            <person name="Vanderstraeten L."/>
            <person name="Becker D."/>
            <person name="Lang D."/>
            <person name="Vosolsobe S."/>
            <person name="Rombauts S."/>
            <person name="Wilhelmsson P.K.I."/>
            <person name="Janitza P."/>
            <person name="Kern R."/>
            <person name="Heyl A."/>
            <person name="Rumpler F."/>
            <person name="Villalobos L.I.A.C."/>
            <person name="Clay J.M."/>
            <person name="Skokan R."/>
            <person name="Toyoda A."/>
            <person name="Suzuki Y."/>
            <person name="Kagoshima H."/>
            <person name="Schijlen E."/>
            <person name="Tajeshwar N."/>
            <person name="Catarino B."/>
            <person name="Hetherington A.J."/>
            <person name="Saltykova A."/>
            <person name="Bonnot C."/>
            <person name="Breuninger H."/>
            <person name="Symeonidi A."/>
            <person name="Radhakrishnan G.V."/>
            <person name="Van Nieuwerburgh F."/>
            <person name="Deforce D."/>
            <person name="Chang C."/>
            <person name="Karol K.G."/>
            <person name="Hedrich R."/>
            <person name="Ulvskov P."/>
            <person name="Glockner G."/>
            <person name="Delwiche C.F."/>
            <person name="Petrasek J."/>
            <person name="Van de Peer Y."/>
            <person name="Friml J."/>
            <person name="Beilby M."/>
            <person name="Dolan L."/>
            <person name="Kohara Y."/>
            <person name="Sugano S."/>
            <person name="Fujiyama A."/>
            <person name="Delaux P.-M."/>
            <person name="Quint M."/>
            <person name="TheiBen G."/>
            <person name="Hagemann M."/>
            <person name="Harholt J."/>
            <person name="Dunand C."/>
            <person name="Zachgo S."/>
            <person name="Langdale J."/>
            <person name="Maumus F."/>
            <person name="Straeten D.V.D."/>
            <person name="Gould S.B."/>
            <person name="Rensing S.A."/>
        </authorList>
    </citation>
    <scope>NUCLEOTIDE SEQUENCE [LARGE SCALE GENOMIC DNA]</scope>
    <source>
        <strain evidence="2 3">S276</strain>
    </source>
</reference>
<dbReference type="Proteomes" id="UP000265515">
    <property type="component" value="Unassembled WGS sequence"/>
</dbReference>
<dbReference type="EMBL" id="BFEA01000033">
    <property type="protein sequence ID" value="GBG62875.1"/>
    <property type="molecule type" value="Genomic_DNA"/>
</dbReference>
<sequence>MNRAYRANTRKRQRAATAMVAMATNSQMICMQAVRAKGAVVGSRSKRRRPETSTSVTSAAPEIVGVRAVLEPVAESGTMSFTVPEAAPGTEAAPLAGQGSAAPEGPGFAPVAVPVSVSAQAPTSVPLALPGSLGVALAAAPGSPASPTAASWAAETGTSFDGAAGVPDAALLPSLGMWEEAFEASMAEAVGREAEEEESRFEQIRIEHSFFPVTTELSVVSIRNNSSAQAVDLAGTASTSTSNRSMELGLSSRPIDVDDDEDVREVSPSSCPASRPRRDRRCNGGYGAFVAAANIRILSNVAVAQSNGVTTIDLEASPPRVDLTAADDACGSDDCIVLSETPQNMSGAHLLGSILPQLASEANIPITNNGFG</sequence>
<name>A0A388JYM7_CHABU</name>
<dbReference type="AlphaFoldDB" id="A0A388JYM7"/>
<keyword evidence="3" id="KW-1185">Reference proteome</keyword>
<protein>
    <submittedName>
        <fullName evidence="2">Uncharacterized protein</fullName>
    </submittedName>
</protein>
<proteinExistence type="predicted"/>
<evidence type="ECO:0000313" key="3">
    <source>
        <dbReference type="Proteomes" id="UP000265515"/>
    </source>
</evidence>
<gene>
    <name evidence="2" type="ORF">CBR_g34247</name>
</gene>